<keyword evidence="1" id="KW-0732">Signal</keyword>
<dbReference type="EnsemblMetazoa" id="G25677.2">
    <property type="protein sequence ID" value="G25677.2:cds"/>
    <property type="gene ID" value="G25677"/>
</dbReference>
<evidence type="ECO:0000313" key="2">
    <source>
        <dbReference type="EnsemblMetazoa" id="G25677.2:cds"/>
    </source>
</evidence>
<organism evidence="2 3">
    <name type="scientific">Magallana gigas</name>
    <name type="common">Pacific oyster</name>
    <name type="synonym">Crassostrea gigas</name>
    <dbReference type="NCBI Taxonomy" id="29159"/>
    <lineage>
        <taxon>Eukaryota</taxon>
        <taxon>Metazoa</taxon>
        <taxon>Spiralia</taxon>
        <taxon>Lophotrochozoa</taxon>
        <taxon>Mollusca</taxon>
        <taxon>Bivalvia</taxon>
        <taxon>Autobranchia</taxon>
        <taxon>Pteriomorphia</taxon>
        <taxon>Ostreida</taxon>
        <taxon>Ostreoidea</taxon>
        <taxon>Ostreidae</taxon>
        <taxon>Magallana</taxon>
    </lineage>
</organism>
<keyword evidence="3" id="KW-1185">Reference proteome</keyword>
<feature type="signal peptide" evidence="1">
    <location>
        <begin position="1"/>
        <end position="16"/>
    </location>
</feature>
<proteinExistence type="predicted"/>
<name>A0A8W8KXE2_MAGGI</name>
<sequence length="84" mass="8872">MKVVLVLACVLVAVYAETCKAPGDCSQTSCGSGAELHCIDGQCTCTTAAGGDGACVNADDCHGRCDRFERHHCIDGRCRCTHFF</sequence>
<dbReference type="AlphaFoldDB" id="A0A8W8KXE2"/>
<reference evidence="2" key="1">
    <citation type="submission" date="2022-08" db="UniProtKB">
        <authorList>
            <consortium name="EnsemblMetazoa"/>
        </authorList>
    </citation>
    <scope>IDENTIFICATION</scope>
    <source>
        <strain evidence="2">05x7-T-G4-1.051#20</strain>
    </source>
</reference>
<evidence type="ECO:0000313" key="3">
    <source>
        <dbReference type="Proteomes" id="UP000005408"/>
    </source>
</evidence>
<protein>
    <submittedName>
        <fullName evidence="2">Uncharacterized protein</fullName>
    </submittedName>
</protein>
<evidence type="ECO:0000256" key="1">
    <source>
        <dbReference type="SAM" id="SignalP"/>
    </source>
</evidence>
<dbReference type="EnsemblMetazoa" id="G25677.4">
    <property type="protein sequence ID" value="G25677.4:cds"/>
    <property type="gene ID" value="G25677"/>
</dbReference>
<dbReference type="EnsemblMetazoa" id="G25677.1">
    <property type="protein sequence ID" value="G25677.1:cds"/>
    <property type="gene ID" value="G25677"/>
</dbReference>
<dbReference type="Proteomes" id="UP000005408">
    <property type="component" value="Unassembled WGS sequence"/>
</dbReference>
<feature type="chain" id="PRO_5042431433" evidence="1">
    <location>
        <begin position="17"/>
        <end position="84"/>
    </location>
</feature>
<accession>A0A8W8KXE2</accession>